<name>A0A921IRN9_9ACTN</name>
<dbReference type="PANTHER" id="PTHR23135:SF4">
    <property type="entry name" value="UDP-N-ACETYLMURAMOYL-L-ALANYL-D-GLUTAMATE--2,6-DIAMINOPIMELATE LIGASE MURE HOMOLOG, CHLOROPLASTIC"/>
    <property type="match status" value="1"/>
</dbReference>
<reference evidence="5" key="1">
    <citation type="journal article" date="2021" name="PeerJ">
        <title>Extensive microbial diversity within the chicken gut microbiome revealed by metagenomics and culture.</title>
        <authorList>
            <person name="Gilroy R."/>
            <person name="Ravi A."/>
            <person name="Getino M."/>
            <person name="Pursley I."/>
            <person name="Horton D.L."/>
            <person name="Alikhan N.F."/>
            <person name="Baker D."/>
            <person name="Gharbi K."/>
            <person name="Hall N."/>
            <person name="Watson M."/>
            <person name="Adriaenssens E.M."/>
            <person name="Foster-Nyarko E."/>
            <person name="Jarju S."/>
            <person name="Secka A."/>
            <person name="Antonio M."/>
            <person name="Oren A."/>
            <person name="Chaudhuri R.R."/>
            <person name="La Ragione R."/>
            <person name="Hildebrand F."/>
            <person name="Pallen M.J."/>
        </authorList>
    </citation>
    <scope>NUCLEOTIDE SEQUENCE</scope>
    <source>
        <strain evidence="5">ChiGjej2B2-7701</strain>
    </source>
</reference>
<feature type="domain" description="Mur ligase central" evidence="4">
    <location>
        <begin position="118"/>
        <end position="324"/>
    </location>
</feature>
<dbReference type="GO" id="GO:0051301">
    <property type="term" value="P:cell division"/>
    <property type="evidence" value="ECO:0007669"/>
    <property type="project" value="UniProtKB-KW"/>
</dbReference>
<dbReference type="GO" id="GO:0008360">
    <property type="term" value="P:regulation of cell shape"/>
    <property type="evidence" value="ECO:0007669"/>
    <property type="project" value="UniProtKB-KW"/>
</dbReference>
<comment type="similarity">
    <text evidence="1">Belongs to the MurCDEF family. MurE subfamily.</text>
</comment>
<evidence type="ECO:0000259" key="4">
    <source>
        <dbReference type="Pfam" id="PF08245"/>
    </source>
</evidence>
<proteinExistence type="inferred from homology"/>
<dbReference type="EMBL" id="DYVF01000037">
    <property type="protein sequence ID" value="HJG30772.1"/>
    <property type="molecule type" value="Genomic_DNA"/>
</dbReference>
<keyword evidence="2" id="KW-0961">Cell wall biogenesis/degradation</keyword>
<gene>
    <name evidence="5" type="ORF">K8U80_05185</name>
</gene>
<keyword evidence="2" id="KW-0573">Peptidoglycan synthesis</keyword>
<evidence type="ECO:0000313" key="5">
    <source>
        <dbReference type="EMBL" id="HJG30772.1"/>
    </source>
</evidence>
<dbReference type="InterPro" id="IPR013221">
    <property type="entry name" value="Mur_ligase_cen"/>
</dbReference>
<keyword evidence="2" id="KW-0133">Cell shape</keyword>
<dbReference type="Gene3D" id="3.90.190.20">
    <property type="entry name" value="Mur ligase, C-terminal domain"/>
    <property type="match status" value="1"/>
</dbReference>
<dbReference type="AlphaFoldDB" id="A0A921IRN9"/>
<protein>
    <submittedName>
        <fullName evidence="5">UDP-N-acetylmuramoyl-L-alanyl-D-glutamate--2, 6-diaminopimelate ligase</fullName>
    </submittedName>
</protein>
<dbReference type="GO" id="GO:0005524">
    <property type="term" value="F:ATP binding"/>
    <property type="evidence" value="ECO:0007669"/>
    <property type="project" value="InterPro"/>
</dbReference>
<comment type="pathway">
    <text evidence="2">Cell wall biogenesis; peptidoglycan biosynthesis.</text>
</comment>
<dbReference type="Gene3D" id="3.40.1390.10">
    <property type="entry name" value="MurE/MurF, N-terminal domain"/>
    <property type="match status" value="1"/>
</dbReference>
<dbReference type="SUPFAM" id="SSF53244">
    <property type="entry name" value="MurD-like peptide ligases, peptide-binding domain"/>
    <property type="match status" value="1"/>
</dbReference>
<dbReference type="InterPro" id="IPR036565">
    <property type="entry name" value="Mur-like_cat_sf"/>
</dbReference>
<dbReference type="InterPro" id="IPR004101">
    <property type="entry name" value="Mur_ligase_C"/>
</dbReference>
<dbReference type="GO" id="GO:0005737">
    <property type="term" value="C:cytoplasm"/>
    <property type="evidence" value="ECO:0007669"/>
    <property type="project" value="UniProtKB-SubCell"/>
</dbReference>
<comment type="caution">
    <text evidence="5">The sequence shown here is derived from an EMBL/GenBank/DDBJ whole genome shotgun (WGS) entry which is preliminary data.</text>
</comment>
<dbReference type="GO" id="GO:0009252">
    <property type="term" value="P:peptidoglycan biosynthetic process"/>
    <property type="evidence" value="ECO:0007669"/>
    <property type="project" value="UniProtKB-KW"/>
</dbReference>
<keyword evidence="2" id="KW-0132">Cell division</keyword>
<evidence type="ECO:0000256" key="1">
    <source>
        <dbReference type="ARBA" id="ARBA00005898"/>
    </source>
</evidence>
<sequence length="508" mass="54486">MPAAIQHTYPLEHYLSILAQDGNLLQAPEGAGELEIRCATDDSREAVPGTLFVCKGAAFKREYLVDACGAGAVAYVSTVDYGVDAPCVLVRDIRRALGLLADAAYDHPSARTQVCAFTGTKGKTTCVYYLRSILAEHARRNGAAAPAFLTGVEFDDGAERGESLLTTPEPFTLERRIANAAASGCQQIVMEASSQALKFHRTLGIEFAVGAFTNFGEDHISPIEHPTLEDYFASKLMLFHNCRVAVVNLDMDVADRVLEAARSCGRVLTYSLSDVRADIHALGAVRGDSGLRARVQTPAGVLTIDLPTPATFNLSNALAAIACAVALGVEGASIERGLGEVRVPGRMEMHRSDDGRIVGVVDYAHNGMSLEMLLRELRQTYPEREIAVVFGSTGGKGVDRRETMGEAAGKFADRIVITEDDPGPENPADICDAIARAVAAQGNENWKIVLDRAEAIRTIVRETSGPAVIVVAGKGDDAFMLRNGVREPYEPDNVQLDRALGIRRGSTE</sequence>
<dbReference type="GO" id="GO:0071555">
    <property type="term" value="P:cell wall organization"/>
    <property type="evidence" value="ECO:0007669"/>
    <property type="project" value="UniProtKB-KW"/>
</dbReference>
<dbReference type="NCBIfam" id="TIGR01085">
    <property type="entry name" value="murE"/>
    <property type="match status" value="1"/>
</dbReference>
<evidence type="ECO:0000313" key="6">
    <source>
        <dbReference type="Proteomes" id="UP000746751"/>
    </source>
</evidence>
<dbReference type="InterPro" id="IPR005761">
    <property type="entry name" value="UDP-N-AcMur-Glu-dNH2Pim_ligase"/>
</dbReference>
<evidence type="ECO:0000256" key="2">
    <source>
        <dbReference type="RuleBase" id="RU004135"/>
    </source>
</evidence>
<dbReference type="GO" id="GO:0016881">
    <property type="term" value="F:acid-amino acid ligase activity"/>
    <property type="evidence" value="ECO:0007669"/>
    <property type="project" value="InterPro"/>
</dbReference>
<dbReference type="PANTHER" id="PTHR23135">
    <property type="entry name" value="MUR LIGASE FAMILY MEMBER"/>
    <property type="match status" value="1"/>
</dbReference>
<dbReference type="Gene3D" id="3.40.1190.10">
    <property type="entry name" value="Mur-like, catalytic domain"/>
    <property type="match status" value="1"/>
</dbReference>
<keyword evidence="2" id="KW-0131">Cell cycle</keyword>
<feature type="domain" description="Mur ligase C-terminal" evidence="3">
    <location>
        <begin position="345"/>
        <end position="475"/>
    </location>
</feature>
<dbReference type="SUPFAM" id="SSF53623">
    <property type="entry name" value="MurD-like peptide ligases, catalytic domain"/>
    <property type="match status" value="1"/>
</dbReference>
<accession>A0A921IRN9</accession>
<dbReference type="Pfam" id="PF08245">
    <property type="entry name" value="Mur_ligase_M"/>
    <property type="match status" value="1"/>
</dbReference>
<dbReference type="Pfam" id="PF02875">
    <property type="entry name" value="Mur_ligase_C"/>
    <property type="match status" value="1"/>
</dbReference>
<organism evidence="5 6">
    <name type="scientific">Collinsella ihumii</name>
    <dbReference type="NCBI Taxonomy" id="1720204"/>
    <lineage>
        <taxon>Bacteria</taxon>
        <taxon>Bacillati</taxon>
        <taxon>Actinomycetota</taxon>
        <taxon>Coriobacteriia</taxon>
        <taxon>Coriobacteriales</taxon>
        <taxon>Coriobacteriaceae</taxon>
        <taxon>Collinsella</taxon>
    </lineage>
</organism>
<reference evidence="5" key="2">
    <citation type="submission" date="2021-09" db="EMBL/GenBank/DDBJ databases">
        <authorList>
            <person name="Gilroy R."/>
        </authorList>
    </citation>
    <scope>NUCLEOTIDE SEQUENCE</scope>
    <source>
        <strain evidence="5">ChiGjej2B2-7701</strain>
    </source>
</reference>
<dbReference type="InterPro" id="IPR036615">
    <property type="entry name" value="Mur_ligase_C_dom_sf"/>
</dbReference>
<evidence type="ECO:0000259" key="3">
    <source>
        <dbReference type="Pfam" id="PF02875"/>
    </source>
</evidence>
<keyword evidence="5" id="KW-0436">Ligase</keyword>
<comment type="subcellular location">
    <subcellularLocation>
        <location evidence="2">Cytoplasm</location>
    </subcellularLocation>
</comment>
<dbReference type="Proteomes" id="UP000746751">
    <property type="component" value="Unassembled WGS sequence"/>
</dbReference>